<evidence type="ECO:0000313" key="2">
    <source>
        <dbReference type="Proteomes" id="UP000525298"/>
    </source>
</evidence>
<dbReference type="Proteomes" id="UP000525298">
    <property type="component" value="Unassembled WGS sequence"/>
</dbReference>
<comment type="caution">
    <text evidence="1">The sequence shown here is derived from an EMBL/GenBank/DDBJ whole genome shotgun (WGS) entry which is preliminary data.</text>
</comment>
<organism evidence="1 2">
    <name type="scientific">Desulfosalsimonas propionicica</name>
    <dbReference type="NCBI Taxonomy" id="332175"/>
    <lineage>
        <taxon>Bacteria</taxon>
        <taxon>Pseudomonadati</taxon>
        <taxon>Thermodesulfobacteriota</taxon>
        <taxon>Desulfobacteria</taxon>
        <taxon>Desulfobacterales</taxon>
        <taxon>Desulfosalsimonadaceae</taxon>
        <taxon>Desulfosalsimonas</taxon>
    </lineage>
</organism>
<accession>A0A7W0C665</accession>
<dbReference type="EMBL" id="JACDUS010000001">
    <property type="protein sequence ID" value="MBA2879943.1"/>
    <property type="molecule type" value="Genomic_DNA"/>
</dbReference>
<keyword evidence="2" id="KW-1185">Reference proteome</keyword>
<evidence type="ECO:0000313" key="1">
    <source>
        <dbReference type="EMBL" id="MBA2879943.1"/>
    </source>
</evidence>
<reference evidence="1 2" key="1">
    <citation type="submission" date="2020-07" db="EMBL/GenBank/DDBJ databases">
        <title>Genomic Encyclopedia of Type Strains, Phase IV (KMG-IV): sequencing the most valuable type-strain genomes for metagenomic binning, comparative biology and taxonomic classification.</title>
        <authorList>
            <person name="Goeker M."/>
        </authorList>
    </citation>
    <scope>NUCLEOTIDE SEQUENCE [LARGE SCALE GENOMIC DNA]</scope>
    <source>
        <strain evidence="1 2">DSM 17721</strain>
    </source>
</reference>
<sequence>MRFSVVIVWASKIDGAIWKPTFYETIKIQLFHVKQLNQLCTLAFAFS</sequence>
<protein>
    <submittedName>
        <fullName evidence="1">Uncharacterized protein</fullName>
    </submittedName>
</protein>
<dbReference type="AlphaFoldDB" id="A0A7W0C665"/>
<proteinExistence type="predicted"/>
<gene>
    <name evidence="1" type="ORF">HNR65_000250</name>
</gene>
<name>A0A7W0C665_9BACT</name>